<gene>
    <name evidence="1" type="ORF">B0H65DRAFT_101834</name>
</gene>
<reference evidence="1" key="1">
    <citation type="journal article" date="2023" name="Mol. Phylogenet. Evol.">
        <title>Genome-scale phylogeny and comparative genomics of the fungal order Sordariales.</title>
        <authorList>
            <person name="Hensen N."/>
            <person name="Bonometti L."/>
            <person name="Westerberg I."/>
            <person name="Brannstrom I.O."/>
            <person name="Guillou S."/>
            <person name="Cros-Aarteil S."/>
            <person name="Calhoun S."/>
            <person name="Haridas S."/>
            <person name="Kuo A."/>
            <person name="Mondo S."/>
            <person name="Pangilinan J."/>
            <person name="Riley R."/>
            <person name="LaButti K."/>
            <person name="Andreopoulos B."/>
            <person name="Lipzen A."/>
            <person name="Chen C."/>
            <person name="Yan M."/>
            <person name="Daum C."/>
            <person name="Ng V."/>
            <person name="Clum A."/>
            <person name="Steindorff A."/>
            <person name="Ohm R.A."/>
            <person name="Martin F."/>
            <person name="Silar P."/>
            <person name="Natvig D.O."/>
            <person name="Lalanne C."/>
            <person name="Gautier V."/>
            <person name="Ament-Velasquez S.L."/>
            <person name="Kruys A."/>
            <person name="Hutchinson M.I."/>
            <person name="Powell A.J."/>
            <person name="Barry K."/>
            <person name="Miller A.N."/>
            <person name="Grigoriev I.V."/>
            <person name="Debuchy R."/>
            <person name="Gladieux P."/>
            <person name="Hiltunen Thoren M."/>
            <person name="Johannesson H."/>
        </authorList>
    </citation>
    <scope>NUCLEOTIDE SEQUENCE</scope>
    <source>
        <strain evidence="1">CBS 560.94</strain>
    </source>
</reference>
<dbReference type="EMBL" id="JAUEPP010000002">
    <property type="protein sequence ID" value="KAK3350878.1"/>
    <property type="molecule type" value="Genomic_DNA"/>
</dbReference>
<protein>
    <submittedName>
        <fullName evidence="1">Uncharacterized protein</fullName>
    </submittedName>
</protein>
<proteinExistence type="predicted"/>
<sequence length="156" mass="17139">MSSHCTIAVPRAHCSAITVPTVLQGTIRALRAAGLRIQYVGGYGHLHDIATTTTTAIATLSPYICDKDKTERSRLFLLLGHWTLSLADPSRQHAVLGLAMGEMLRTRDSPGYSTVSQSKTSIIEFVHVLEWIDVMAAISLRSDGFRSRQCLHPKTH</sequence>
<evidence type="ECO:0000313" key="2">
    <source>
        <dbReference type="Proteomes" id="UP001278500"/>
    </source>
</evidence>
<evidence type="ECO:0000313" key="1">
    <source>
        <dbReference type="EMBL" id="KAK3350878.1"/>
    </source>
</evidence>
<accession>A0AAE0JK87</accession>
<dbReference type="RefSeq" id="XP_062684173.1">
    <property type="nucleotide sequence ID" value="XM_062820447.1"/>
</dbReference>
<comment type="caution">
    <text evidence="1">The sequence shown here is derived from an EMBL/GenBank/DDBJ whole genome shotgun (WGS) entry which is preliminary data.</text>
</comment>
<organism evidence="1 2">
    <name type="scientific">Neurospora tetraspora</name>
    <dbReference type="NCBI Taxonomy" id="94610"/>
    <lineage>
        <taxon>Eukaryota</taxon>
        <taxon>Fungi</taxon>
        <taxon>Dikarya</taxon>
        <taxon>Ascomycota</taxon>
        <taxon>Pezizomycotina</taxon>
        <taxon>Sordariomycetes</taxon>
        <taxon>Sordariomycetidae</taxon>
        <taxon>Sordariales</taxon>
        <taxon>Sordariaceae</taxon>
        <taxon>Neurospora</taxon>
    </lineage>
</organism>
<dbReference type="AlphaFoldDB" id="A0AAE0JK87"/>
<name>A0AAE0JK87_9PEZI</name>
<reference evidence="1" key="2">
    <citation type="submission" date="2023-06" db="EMBL/GenBank/DDBJ databases">
        <authorList>
            <consortium name="Lawrence Berkeley National Laboratory"/>
            <person name="Haridas S."/>
            <person name="Hensen N."/>
            <person name="Bonometti L."/>
            <person name="Westerberg I."/>
            <person name="Brannstrom I.O."/>
            <person name="Guillou S."/>
            <person name="Cros-Aarteil S."/>
            <person name="Calhoun S."/>
            <person name="Kuo A."/>
            <person name="Mondo S."/>
            <person name="Pangilinan J."/>
            <person name="Riley R."/>
            <person name="Labutti K."/>
            <person name="Andreopoulos B."/>
            <person name="Lipzen A."/>
            <person name="Chen C."/>
            <person name="Yanf M."/>
            <person name="Daum C."/>
            <person name="Ng V."/>
            <person name="Clum A."/>
            <person name="Steindorff A."/>
            <person name="Ohm R."/>
            <person name="Martin F."/>
            <person name="Silar P."/>
            <person name="Natvig D."/>
            <person name="Lalanne C."/>
            <person name="Gautier V."/>
            <person name="Ament-Velasquez S.L."/>
            <person name="Kruys A."/>
            <person name="Hutchinson M.I."/>
            <person name="Powell A.J."/>
            <person name="Barry K."/>
            <person name="Miller A.N."/>
            <person name="Grigoriev I.V."/>
            <person name="Debuchy R."/>
            <person name="Gladieux P."/>
            <person name="Thoren M.H."/>
            <person name="Johannesson H."/>
        </authorList>
    </citation>
    <scope>NUCLEOTIDE SEQUENCE</scope>
    <source>
        <strain evidence="1">CBS 560.94</strain>
    </source>
</reference>
<keyword evidence="2" id="KW-1185">Reference proteome</keyword>
<dbReference type="Proteomes" id="UP001278500">
    <property type="component" value="Unassembled WGS sequence"/>
</dbReference>
<dbReference type="GeneID" id="87857601"/>